<dbReference type="GO" id="GO:0003676">
    <property type="term" value="F:nucleic acid binding"/>
    <property type="evidence" value="ECO:0007669"/>
    <property type="project" value="InterPro"/>
</dbReference>
<name>A0AAV4JF32_9GAST</name>
<dbReference type="Pfam" id="PF01359">
    <property type="entry name" value="Transposase_1"/>
    <property type="match status" value="1"/>
</dbReference>
<sequence length="125" mass="14329">MTWKHPSSPVIRKFKVQSAAKVMATVFWDPKGVIILDILPEGQCSIAAHYCSTLDRLRLRDAVRRKRPALLRRGVVVQNDNAIPHSANLTQQWLQRLGWNFFSSSCLQSKPAPSFVWTLKLYLRV</sequence>
<proteinExistence type="predicted"/>
<evidence type="ECO:0000313" key="1">
    <source>
        <dbReference type="EMBL" id="GFS20875.1"/>
    </source>
</evidence>
<evidence type="ECO:0000313" key="2">
    <source>
        <dbReference type="Proteomes" id="UP000762676"/>
    </source>
</evidence>
<dbReference type="Gene3D" id="3.30.420.10">
    <property type="entry name" value="Ribonuclease H-like superfamily/Ribonuclease H"/>
    <property type="match status" value="1"/>
</dbReference>
<accession>A0AAV4JF32</accession>
<organism evidence="1 2">
    <name type="scientific">Elysia marginata</name>
    <dbReference type="NCBI Taxonomy" id="1093978"/>
    <lineage>
        <taxon>Eukaryota</taxon>
        <taxon>Metazoa</taxon>
        <taxon>Spiralia</taxon>
        <taxon>Lophotrochozoa</taxon>
        <taxon>Mollusca</taxon>
        <taxon>Gastropoda</taxon>
        <taxon>Heterobranchia</taxon>
        <taxon>Euthyneura</taxon>
        <taxon>Panpulmonata</taxon>
        <taxon>Sacoglossa</taxon>
        <taxon>Placobranchoidea</taxon>
        <taxon>Plakobranchidae</taxon>
        <taxon>Elysia</taxon>
    </lineage>
</organism>
<keyword evidence="2" id="KW-1185">Reference proteome</keyword>
<dbReference type="Proteomes" id="UP000762676">
    <property type="component" value="Unassembled WGS sequence"/>
</dbReference>
<dbReference type="InterPro" id="IPR036397">
    <property type="entry name" value="RNaseH_sf"/>
</dbReference>
<dbReference type="PANTHER" id="PTHR46060:SF1">
    <property type="entry name" value="MARINER MOS1 TRANSPOSASE-LIKE PROTEIN"/>
    <property type="match status" value="1"/>
</dbReference>
<protein>
    <submittedName>
        <fullName evidence="1">Histone-lysine N-methyltransferase SETMAR</fullName>
    </submittedName>
</protein>
<dbReference type="AlphaFoldDB" id="A0AAV4JF32"/>
<dbReference type="EMBL" id="BMAT01010138">
    <property type="protein sequence ID" value="GFS20875.1"/>
    <property type="molecule type" value="Genomic_DNA"/>
</dbReference>
<dbReference type="PANTHER" id="PTHR46060">
    <property type="entry name" value="MARINER MOS1 TRANSPOSASE-LIKE PROTEIN"/>
    <property type="match status" value="1"/>
</dbReference>
<gene>
    <name evidence="1" type="ORF">ElyMa_005068000</name>
</gene>
<dbReference type="InterPro" id="IPR052709">
    <property type="entry name" value="Transposase-MT_Hybrid"/>
</dbReference>
<reference evidence="1 2" key="1">
    <citation type="journal article" date="2021" name="Elife">
        <title>Chloroplast acquisition without the gene transfer in kleptoplastic sea slugs, Plakobranchus ocellatus.</title>
        <authorList>
            <person name="Maeda T."/>
            <person name="Takahashi S."/>
            <person name="Yoshida T."/>
            <person name="Shimamura S."/>
            <person name="Takaki Y."/>
            <person name="Nagai Y."/>
            <person name="Toyoda A."/>
            <person name="Suzuki Y."/>
            <person name="Arimoto A."/>
            <person name="Ishii H."/>
            <person name="Satoh N."/>
            <person name="Nishiyama T."/>
            <person name="Hasebe M."/>
            <person name="Maruyama T."/>
            <person name="Minagawa J."/>
            <person name="Obokata J."/>
            <person name="Shigenobu S."/>
        </authorList>
    </citation>
    <scope>NUCLEOTIDE SEQUENCE [LARGE SCALE GENOMIC DNA]</scope>
</reference>
<comment type="caution">
    <text evidence="1">The sequence shown here is derived from an EMBL/GenBank/DDBJ whole genome shotgun (WGS) entry which is preliminary data.</text>
</comment>
<dbReference type="InterPro" id="IPR001888">
    <property type="entry name" value="Transposase_1"/>
</dbReference>